<sequence>MPRWTVAYDAGRPEGRSCGHADQAEATAGEPPAEARATAASPARGPSDGGPAPAAGCDRCLAAGQSWVHLRICLTCGSVGCCDSSRGQHAWSHAVRTGHPLARSAEAGEEWAWCYEDELFLVPATAPGRARDA</sequence>
<protein>
    <recommendedName>
        <fullName evidence="2">UBP-type domain-containing protein</fullName>
    </recommendedName>
</protein>
<dbReference type="KEGG" id="ssub:CP968_32445"/>
<feature type="region of interest" description="Disordered" evidence="1">
    <location>
        <begin position="1"/>
        <end position="53"/>
    </location>
</feature>
<gene>
    <name evidence="4" type="ORF">CP968_32445</name>
    <name evidence="3" type="ORF">GCM10010371_32610</name>
</gene>
<evidence type="ECO:0000313" key="4">
    <source>
        <dbReference type="EMBL" id="QEU82352.1"/>
    </source>
</evidence>
<evidence type="ECO:0000256" key="1">
    <source>
        <dbReference type="SAM" id="MobiDB-lite"/>
    </source>
</evidence>
<dbReference type="EMBL" id="CP023701">
    <property type="protein sequence ID" value="QEU82352.1"/>
    <property type="molecule type" value="Genomic_DNA"/>
</dbReference>
<dbReference type="Proteomes" id="UP000326831">
    <property type="component" value="Chromosome"/>
</dbReference>
<feature type="domain" description="UBP-type" evidence="2">
    <location>
        <begin position="16"/>
        <end position="133"/>
    </location>
</feature>
<evidence type="ECO:0000313" key="5">
    <source>
        <dbReference type="Proteomes" id="UP000326831"/>
    </source>
</evidence>
<dbReference type="AlphaFoldDB" id="A0A5P2USP5"/>
<dbReference type="GO" id="GO:0008270">
    <property type="term" value="F:zinc ion binding"/>
    <property type="evidence" value="ECO:0007669"/>
    <property type="project" value="InterPro"/>
</dbReference>
<reference evidence="4 5" key="2">
    <citation type="submission" date="2017-09" db="EMBL/GenBank/DDBJ databases">
        <authorList>
            <person name="Lee N."/>
            <person name="Cho B.-K."/>
        </authorList>
    </citation>
    <scope>NUCLEOTIDE SEQUENCE [LARGE SCALE GENOMIC DNA]</scope>
    <source>
        <strain evidence="4 5">ATCC 27467</strain>
    </source>
</reference>
<dbReference type="OrthoDB" id="120315at2"/>
<accession>A0A5P2USP5</accession>
<dbReference type="InterPro" id="IPR001607">
    <property type="entry name" value="Znf_UBP"/>
</dbReference>
<evidence type="ECO:0000259" key="2">
    <source>
        <dbReference type="PROSITE" id="PS50271"/>
    </source>
</evidence>
<reference evidence="3" key="1">
    <citation type="journal article" date="2014" name="Int. J. Syst. Evol. Microbiol.">
        <title>Complete genome sequence of Corynebacterium casei LMG S-19264T (=DSM 44701T), isolated from a smear-ripened cheese.</title>
        <authorList>
            <consortium name="US DOE Joint Genome Institute (JGI-PGF)"/>
            <person name="Walter F."/>
            <person name="Albersmeier A."/>
            <person name="Kalinowski J."/>
            <person name="Ruckert C."/>
        </authorList>
    </citation>
    <scope>NUCLEOTIDE SEQUENCE</scope>
    <source>
        <strain evidence="3">JCM 4834</strain>
    </source>
</reference>
<dbReference type="Pfam" id="PF02148">
    <property type="entry name" value="zf-UBP"/>
    <property type="match status" value="1"/>
</dbReference>
<reference evidence="3" key="3">
    <citation type="submission" date="2020-09" db="EMBL/GenBank/DDBJ databases">
        <authorList>
            <person name="Sun Q."/>
            <person name="Ohkuma M."/>
        </authorList>
    </citation>
    <scope>NUCLEOTIDE SEQUENCE</scope>
    <source>
        <strain evidence="3">JCM 4834</strain>
    </source>
</reference>
<proteinExistence type="predicted"/>
<evidence type="ECO:0000313" key="3">
    <source>
        <dbReference type="EMBL" id="GGZ70206.1"/>
    </source>
</evidence>
<dbReference type="EMBL" id="BMVX01000011">
    <property type="protein sequence ID" value="GGZ70206.1"/>
    <property type="molecule type" value="Genomic_DNA"/>
</dbReference>
<feature type="compositionally biased region" description="Basic and acidic residues" evidence="1">
    <location>
        <begin position="11"/>
        <end position="23"/>
    </location>
</feature>
<keyword evidence="5" id="KW-1185">Reference proteome</keyword>
<dbReference type="InterPro" id="IPR013083">
    <property type="entry name" value="Znf_RING/FYVE/PHD"/>
</dbReference>
<organism evidence="4 5">
    <name type="scientific">Streptomyces subrutilus</name>
    <dbReference type="NCBI Taxonomy" id="36818"/>
    <lineage>
        <taxon>Bacteria</taxon>
        <taxon>Bacillati</taxon>
        <taxon>Actinomycetota</taxon>
        <taxon>Actinomycetes</taxon>
        <taxon>Kitasatosporales</taxon>
        <taxon>Streptomycetaceae</taxon>
        <taxon>Streptomyces</taxon>
    </lineage>
</organism>
<dbReference type="PROSITE" id="PS50271">
    <property type="entry name" value="ZF_UBP"/>
    <property type="match status" value="1"/>
</dbReference>
<feature type="compositionally biased region" description="Low complexity" evidence="1">
    <location>
        <begin position="24"/>
        <end position="53"/>
    </location>
</feature>
<dbReference type="Proteomes" id="UP000634660">
    <property type="component" value="Unassembled WGS sequence"/>
</dbReference>
<dbReference type="Gene3D" id="3.30.40.10">
    <property type="entry name" value="Zinc/RING finger domain, C3HC4 (zinc finger)"/>
    <property type="match status" value="1"/>
</dbReference>
<dbReference type="SUPFAM" id="SSF57850">
    <property type="entry name" value="RING/U-box"/>
    <property type="match status" value="1"/>
</dbReference>
<dbReference type="RefSeq" id="WP_150521360.1">
    <property type="nucleotide sequence ID" value="NZ_BMVX01000011.1"/>
</dbReference>
<name>A0A5P2USP5_9ACTN</name>